<reference evidence="13 14" key="1">
    <citation type="submission" date="2016-10" db="EMBL/GenBank/DDBJ databases">
        <authorList>
            <person name="Varghese N."/>
            <person name="Submissions S."/>
        </authorList>
    </citation>
    <scope>NUCLEOTIDE SEQUENCE [LARGE SCALE GENOMIC DNA]</scope>
    <source>
        <strain evidence="11 14">CDM_1</strain>
        <strain evidence="13">CDM_6</strain>
    </source>
</reference>
<dbReference type="Proteomes" id="UP000199320">
    <property type="component" value="Unassembled WGS sequence"/>
</dbReference>
<evidence type="ECO:0000313" key="14">
    <source>
        <dbReference type="Proteomes" id="UP000324021"/>
    </source>
</evidence>
<sequence>MRRRTWRAAVVAVALAGALAVWLLATRTFPYHSLNHDEGVYLQQAAMLLEGQLFIRPPVEESFRPWFFVDDGDRLYPKYAPVPAAIFALGKVAGGYRLALVGVAAATLALVALIVREVFDRRTAIVAAVIMLCSPLFVIESAVFLPYAPTTMLNLAFAYGYLRADRTGDWRFAGAAGAAIGLAFFARPYTAVLFATPFIVHACWTLVREPRVAFPRQLATAAFGLTGVGLALAYNATVTGSPLVFPYEAFAPLDGLGFGQRRILNHEIDYTLELALRANARVLAQFVTDWITGGILGAAVAAVGVGVTIRRGLSPREAILAGLLVTVPVGNVYFWGNFNILGDLERAGDGLIATHGPYYHFDLLVPVATFSAVGALALAAGARRLADRKLTPETARVTLVAALLVSALAVGGVTATTVDEKLDRNAAVTDTYEEVYAPLEDGPSEQALVFLPTPYGDWLAHPFQALRNDPDIDGQRVYALDEQPFAVVDAYPDRSLYRLAYRGAWAPHASSPQAARLQPVDHVAGSAVALNTTVGVPSTAEGVTMTVTTDDDSDTYVAENVSEEMPVRLTVTPETVRIHGAAWDSTEPLPIDDRDDIVVDVFVDQGPGSSFSYRLELPVRTEDETVRALTPHVERCSSIRDCGGEAAYIPDQSTDSLFVRTELSVPDTN</sequence>
<dbReference type="PANTHER" id="PTHR33908">
    <property type="entry name" value="MANNOSYLTRANSFERASE YKCB-RELATED"/>
    <property type="match status" value="1"/>
</dbReference>
<keyword evidence="5 8" id="KW-0812">Transmembrane</keyword>
<evidence type="ECO:0000256" key="3">
    <source>
        <dbReference type="ARBA" id="ARBA00022676"/>
    </source>
</evidence>
<dbReference type="Pfam" id="PF13231">
    <property type="entry name" value="PMT_2"/>
    <property type="match status" value="1"/>
</dbReference>
<evidence type="ECO:0000259" key="10">
    <source>
        <dbReference type="Pfam" id="PF25230"/>
    </source>
</evidence>
<evidence type="ECO:0000313" key="12">
    <source>
        <dbReference type="EMBL" id="SES88577.1"/>
    </source>
</evidence>
<evidence type="ECO:0000256" key="4">
    <source>
        <dbReference type="ARBA" id="ARBA00022679"/>
    </source>
</evidence>
<dbReference type="OrthoDB" id="157326at2157"/>
<evidence type="ECO:0000313" key="11">
    <source>
        <dbReference type="EMBL" id="SDC01439.1"/>
    </source>
</evidence>
<evidence type="ECO:0000256" key="6">
    <source>
        <dbReference type="ARBA" id="ARBA00022989"/>
    </source>
</evidence>
<protein>
    <submittedName>
        <fullName evidence="11">Dolichyl-phosphate-mannose-protein mannosyltransferase</fullName>
    </submittedName>
</protein>
<dbReference type="AlphaFoldDB" id="A0A1G6I4E7"/>
<dbReference type="GO" id="GO:0005886">
    <property type="term" value="C:plasma membrane"/>
    <property type="evidence" value="ECO:0007669"/>
    <property type="project" value="UniProtKB-SubCell"/>
</dbReference>
<dbReference type="PANTHER" id="PTHR33908:SF11">
    <property type="entry name" value="MEMBRANE PROTEIN"/>
    <property type="match status" value="1"/>
</dbReference>
<name>A0A1G6I4E7_9EURY</name>
<evidence type="ECO:0000256" key="5">
    <source>
        <dbReference type="ARBA" id="ARBA00022692"/>
    </source>
</evidence>
<dbReference type="InterPro" id="IPR038731">
    <property type="entry name" value="RgtA/B/C-like"/>
</dbReference>
<dbReference type="InterPro" id="IPR050297">
    <property type="entry name" value="LipidA_mod_glycosyltrf_83"/>
</dbReference>
<feature type="transmembrane region" description="Helical" evidence="8">
    <location>
        <begin position="189"/>
        <end position="207"/>
    </location>
</feature>
<feature type="transmembrane region" description="Helical" evidence="8">
    <location>
        <begin position="290"/>
        <end position="309"/>
    </location>
</feature>
<keyword evidence="6 8" id="KW-1133">Transmembrane helix</keyword>
<feature type="transmembrane region" description="Helical" evidence="8">
    <location>
        <begin position="358"/>
        <end position="382"/>
    </location>
</feature>
<proteinExistence type="predicted"/>
<keyword evidence="3 11" id="KW-0328">Glycosyltransferase</keyword>
<dbReference type="STRING" id="392421.SAMN04488694_102218"/>
<feature type="domain" description="Glycosyltransferase RgtA/B/C/D-like" evidence="9">
    <location>
        <begin position="90"/>
        <end position="208"/>
    </location>
</feature>
<feature type="transmembrane region" description="Helical" evidence="8">
    <location>
        <begin position="219"/>
        <end position="237"/>
    </location>
</feature>
<dbReference type="Proteomes" id="UP000324021">
    <property type="component" value="Unassembled WGS sequence"/>
</dbReference>
<dbReference type="GO" id="GO:0008610">
    <property type="term" value="P:lipid biosynthetic process"/>
    <property type="evidence" value="ECO:0007669"/>
    <property type="project" value="UniProtKB-ARBA"/>
</dbReference>
<accession>A0A1G6I4E7</accession>
<gene>
    <name evidence="12" type="ORF">SAMN04488694_102218</name>
    <name evidence="11" type="ORF">SAMN05192552_1001131</name>
</gene>
<organism evidence="11 14">
    <name type="scientific">Natrinema hispanicum</name>
    <dbReference type="NCBI Taxonomy" id="392421"/>
    <lineage>
        <taxon>Archaea</taxon>
        <taxon>Methanobacteriati</taxon>
        <taxon>Methanobacteriota</taxon>
        <taxon>Stenosarchaea group</taxon>
        <taxon>Halobacteria</taxon>
        <taxon>Halobacteriales</taxon>
        <taxon>Natrialbaceae</taxon>
        <taxon>Natrinema</taxon>
    </lineage>
</organism>
<evidence type="ECO:0000259" key="9">
    <source>
        <dbReference type="Pfam" id="PF13231"/>
    </source>
</evidence>
<evidence type="ECO:0000256" key="7">
    <source>
        <dbReference type="ARBA" id="ARBA00023136"/>
    </source>
</evidence>
<keyword evidence="4 11" id="KW-0808">Transferase</keyword>
<feature type="transmembrane region" description="Helical" evidence="8">
    <location>
        <begin position="394"/>
        <end position="415"/>
    </location>
</feature>
<comment type="subcellular location">
    <subcellularLocation>
        <location evidence="1">Cell membrane</location>
        <topology evidence="1">Multi-pass membrane protein</topology>
    </subcellularLocation>
</comment>
<dbReference type="RefSeq" id="WP_092929862.1">
    <property type="nucleotide sequence ID" value="NZ_FMZP01000001.1"/>
</dbReference>
<feature type="transmembrane region" description="Helical" evidence="8">
    <location>
        <begin position="124"/>
        <end position="147"/>
    </location>
</feature>
<evidence type="ECO:0000256" key="1">
    <source>
        <dbReference type="ARBA" id="ARBA00004651"/>
    </source>
</evidence>
<dbReference type="Pfam" id="PF25230">
    <property type="entry name" value="DUF7846"/>
    <property type="match status" value="1"/>
</dbReference>
<dbReference type="EMBL" id="FOIC01000002">
    <property type="protein sequence ID" value="SES88577.1"/>
    <property type="molecule type" value="Genomic_DNA"/>
</dbReference>
<keyword evidence="13" id="KW-1185">Reference proteome</keyword>
<dbReference type="EMBL" id="FMZP01000001">
    <property type="protein sequence ID" value="SDC01439.1"/>
    <property type="molecule type" value="Genomic_DNA"/>
</dbReference>
<dbReference type="InterPro" id="IPR057168">
    <property type="entry name" value="DUF7846"/>
</dbReference>
<reference evidence="12" key="2">
    <citation type="submission" date="2016-10" db="EMBL/GenBank/DDBJ databases">
        <authorList>
            <person name="de Groot N.N."/>
        </authorList>
    </citation>
    <scope>NUCLEOTIDE SEQUENCE [LARGE SCALE GENOMIC DNA]</scope>
    <source>
        <strain evidence="12">CDM_6</strain>
    </source>
</reference>
<evidence type="ECO:0000313" key="13">
    <source>
        <dbReference type="Proteomes" id="UP000199320"/>
    </source>
</evidence>
<keyword evidence="2" id="KW-1003">Cell membrane</keyword>
<feature type="domain" description="DUF7846" evidence="10">
    <location>
        <begin position="447"/>
        <end position="616"/>
    </location>
</feature>
<dbReference type="GO" id="GO:0016763">
    <property type="term" value="F:pentosyltransferase activity"/>
    <property type="evidence" value="ECO:0007669"/>
    <property type="project" value="TreeGrafter"/>
</dbReference>
<feature type="transmembrane region" description="Helical" evidence="8">
    <location>
        <begin position="96"/>
        <end position="115"/>
    </location>
</feature>
<evidence type="ECO:0000256" key="8">
    <source>
        <dbReference type="SAM" id="Phobius"/>
    </source>
</evidence>
<feature type="transmembrane region" description="Helical" evidence="8">
    <location>
        <begin position="318"/>
        <end position="338"/>
    </location>
</feature>
<keyword evidence="7 8" id="KW-0472">Membrane</keyword>
<evidence type="ECO:0000256" key="2">
    <source>
        <dbReference type="ARBA" id="ARBA00022475"/>
    </source>
</evidence>